<reference evidence="2 3" key="1">
    <citation type="journal article" date="2013" name="PLoS ONE">
        <title>Assembly-driven community genomics of a hypersaline microbial ecosystem.</title>
        <authorList>
            <person name="Podell S."/>
            <person name="Ugalde J.A."/>
            <person name="Narasingarao P."/>
            <person name="Banfield J.F."/>
            <person name="Heidelberg K.B."/>
            <person name="Allen E.E."/>
        </authorList>
    </citation>
    <scope>NUCLEOTIDE SEQUENCE [LARGE SCALE GENOMIC DNA]</scope>
    <source>
        <strain evidence="3">J07HQW2</strain>
    </source>
</reference>
<feature type="region of interest" description="Disordered" evidence="1">
    <location>
        <begin position="88"/>
        <end position="195"/>
    </location>
</feature>
<evidence type="ECO:0000256" key="1">
    <source>
        <dbReference type="SAM" id="MobiDB-lite"/>
    </source>
</evidence>
<feature type="compositionally biased region" description="Polar residues" evidence="1">
    <location>
        <begin position="88"/>
        <end position="113"/>
    </location>
</feature>
<protein>
    <recommendedName>
        <fullName evidence="4">Transposase</fullName>
    </recommendedName>
</protein>
<dbReference type="Proteomes" id="UP000030710">
    <property type="component" value="Unassembled WGS sequence"/>
</dbReference>
<dbReference type="eggNOG" id="arCOG00683">
    <property type="taxonomic scope" value="Archaea"/>
</dbReference>
<sequence length="195" mass="22385">MECQQALRWNVAHYHSRQLWDETGKIPDHGDLKDEVKTHNKYKRLHSQSSQRVLEELAEAFNSCRGTVRGTLTVERTRPATARKITTTNRVAASTKNTLVQQSRGSRTASNTTRHQEQPPSPSPLEGPTPQPTPESVGIHPCRCRIRDTPRRHRRQPATSPCRLRQGKTTLGTPPRLHRRKHRHSRRTRHRDSGD</sequence>
<evidence type="ECO:0000313" key="2">
    <source>
        <dbReference type="EMBL" id="ERG94765.1"/>
    </source>
</evidence>
<name>U1NCV2_9EURY</name>
<gene>
    <name evidence="2" type="ORF">J07HQW2_01207</name>
</gene>
<dbReference type="EMBL" id="KE356561">
    <property type="protein sequence ID" value="ERG94765.1"/>
    <property type="molecule type" value="Genomic_DNA"/>
</dbReference>
<evidence type="ECO:0008006" key="4">
    <source>
        <dbReference type="Google" id="ProtNLM"/>
    </source>
</evidence>
<dbReference type="HOGENOM" id="CLU_1393553_0_0_2"/>
<feature type="compositionally biased region" description="Pro residues" evidence="1">
    <location>
        <begin position="119"/>
        <end position="133"/>
    </location>
</feature>
<organism evidence="2 3">
    <name type="scientific">Haloquadratum walsbyi J07HQW2</name>
    <dbReference type="NCBI Taxonomy" id="1238425"/>
    <lineage>
        <taxon>Archaea</taxon>
        <taxon>Methanobacteriati</taxon>
        <taxon>Methanobacteriota</taxon>
        <taxon>Stenosarchaea group</taxon>
        <taxon>Halobacteria</taxon>
        <taxon>Halobacteriales</taxon>
        <taxon>Haloferacaceae</taxon>
        <taxon>Haloquadratum</taxon>
    </lineage>
</organism>
<proteinExistence type="predicted"/>
<feature type="compositionally biased region" description="Basic residues" evidence="1">
    <location>
        <begin position="176"/>
        <end position="195"/>
    </location>
</feature>
<accession>U1NCV2</accession>
<dbReference type="AlphaFoldDB" id="U1NCV2"/>
<evidence type="ECO:0000313" key="3">
    <source>
        <dbReference type="Proteomes" id="UP000030710"/>
    </source>
</evidence>